<feature type="non-terminal residue" evidence="1">
    <location>
        <position position="17"/>
    </location>
</feature>
<name>A0A5J4Q7G4_9EUKA</name>
<dbReference type="Proteomes" id="UP000324800">
    <property type="component" value="Unassembled WGS sequence"/>
</dbReference>
<sequence>MQIDKEEEISSDDDKED</sequence>
<proteinExistence type="predicted"/>
<dbReference type="EMBL" id="SNRW01046743">
    <property type="protein sequence ID" value="KAA6317099.1"/>
    <property type="molecule type" value="Genomic_DNA"/>
</dbReference>
<evidence type="ECO:0000313" key="1">
    <source>
        <dbReference type="EMBL" id="KAA6317099.1"/>
    </source>
</evidence>
<comment type="caution">
    <text evidence="1">The sequence shown here is derived from an EMBL/GenBank/DDBJ whole genome shotgun (WGS) entry which is preliminary data.</text>
</comment>
<reference evidence="1 2" key="1">
    <citation type="submission" date="2019-03" db="EMBL/GenBank/DDBJ databases">
        <title>Single cell metagenomics reveals metabolic interactions within the superorganism composed of flagellate Streblomastix strix and complex community of Bacteroidetes bacteria on its surface.</title>
        <authorList>
            <person name="Treitli S.C."/>
            <person name="Kolisko M."/>
            <person name="Husnik F."/>
            <person name="Keeling P."/>
            <person name="Hampl V."/>
        </authorList>
    </citation>
    <scope>NUCLEOTIDE SEQUENCE [LARGE SCALE GENOMIC DNA]</scope>
    <source>
        <strain evidence="1">ST1C</strain>
    </source>
</reference>
<gene>
    <name evidence="1" type="ORF">EZS28_055155</name>
</gene>
<accession>A0A5J4Q7G4</accession>
<organism evidence="1 2">
    <name type="scientific">Streblomastix strix</name>
    <dbReference type="NCBI Taxonomy" id="222440"/>
    <lineage>
        <taxon>Eukaryota</taxon>
        <taxon>Metamonada</taxon>
        <taxon>Preaxostyla</taxon>
        <taxon>Oxymonadida</taxon>
        <taxon>Streblomastigidae</taxon>
        <taxon>Streblomastix</taxon>
    </lineage>
</organism>
<evidence type="ECO:0000313" key="2">
    <source>
        <dbReference type="Proteomes" id="UP000324800"/>
    </source>
</evidence>
<dbReference type="AlphaFoldDB" id="A0A5J4Q7G4"/>
<protein>
    <submittedName>
        <fullName evidence="1">Uncharacterized protein</fullName>
    </submittedName>
</protein>